<dbReference type="Proteomes" id="UP001519460">
    <property type="component" value="Unassembled WGS sequence"/>
</dbReference>
<sequence length="125" mass="13858">ATPKVYDLFLAPCERRRQAVNSLQAALTELTVGSYPDPLFWSSTCPFSVSLCQLQRWSRSCCHNVALECPSPARYTFASVAFAFVAVLEGRAHKFTEATERSEHSLSVAAQSPCPYCDYDVSQGR</sequence>
<feature type="non-terminal residue" evidence="1">
    <location>
        <position position="1"/>
    </location>
</feature>
<evidence type="ECO:0000313" key="1">
    <source>
        <dbReference type="EMBL" id="KAK7498519.1"/>
    </source>
</evidence>
<gene>
    <name evidence="1" type="ORF">BaRGS_00010179</name>
</gene>
<evidence type="ECO:0000313" key="2">
    <source>
        <dbReference type="Proteomes" id="UP001519460"/>
    </source>
</evidence>
<comment type="caution">
    <text evidence="1">The sequence shown here is derived from an EMBL/GenBank/DDBJ whole genome shotgun (WGS) entry which is preliminary data.</text>
</comment>
<dbReference type="EMBL" id="JACVVK020000050">
    <property type="protein sequence ID" value="KAK7498519.1"/>
    <property type="molecule type" value="Genomic_DNA"/>
</dbReference>
<protein>
    <submittedName>
        <fullName evidence="1">Uncharacterized protein</fullName>
    </submittedName>
</protein>
<accession>A0ABD0LHQ3</accession>
<organism evidence="1 2">
    <name type="scientific">Batillaria attramentaria</name>
    <dbReference type="NCBI Taxonomy" id="370345"/>
    <lineage>
        <taxon>Eukaryota</taxon>
        <taxon>Metazoa</taxon>
        <taxon>Spiralia</taxon>
        <taxon>Lophotrochozoa</taxon>
        <taxon>Mollusca</taxon>
        <taxon>Gastropoda</taxon>
        <taxon>Caenogastropoda</taxon>
        <taxon>Sorbeoconcha</taxon>
        <taxon>Cerithioidea</taxon>
        <taxon>Batillariidae</taxon>
        <taxon>Batillaria</taxon>
    </lineage>
</organism>
<dbReference type="AlphaFoldDB" id="A0ABD0LHQ3"/>
<keyword evidence="2" id="KW-1185">Reference proteome</keyword>
<name>A0ABD0LHQ3_9CAEN</name>
<proteinExistence type="predicted"/>
<reference evidence="1 2" key="1">
    <citation type="journal article" date="2023" name="Sci. Data">
        <title>Genome assembly of the Korean intertidal mud-creeper Batillaria attramentaria.</title>
        <authorList>
            <person name="Patra A.K."/>
            <person name="Ho P.T."/>
            <person name="Jun S."/>
            <person name="Lee S.J."/>
            <person name="Kim Y."/>
            <person name="Won Y.J."/>
        </authorList>
    </citation>
    <scope>NUCLEOTIDE SEQUENCE [LARGE SCALE GENOMIC DNA]</scope>
    <source>
        <strain evidence="1">Wonlab-2016</strain>
    </source>
</reference>